<dbReference type="EMBL" id="BAAACX010000011">
    <property type="protein sequence ID" value="GAA0395937.1"/>
    <property type="molecule type" value="Genomic_DNA"/>
</dbReference>
<gene>
    <name evidence="1" type="ORF">GCM10008933_28240</name>
</gene>
<evidence type="ECO:0000313" key="1">
    <source>
        <dbReference type="EMBL" id="GAA0395937.1"/>
    </source>
</evidence>
<proteinExistence type="predicted"/>
<organism evidence="1 2">
    <name type="scientific">Paenibacillus motobuensis</name>
    <dbReference type="NCBI Taxonomy" id="295324"/>
    <lineage>
        <taxon>Bacteria</taxon>
        <taxon>Bacillati</taxon>
        <taxon>Bacillota</taxon>
        <taxon>Bacilli</taxon>
        <taxon>Bacillales</taxon>
        <taxon>Paenibacillaceae</taxon>
        <taxon>Paenibacillus</taxon>
    </lineage>
</organism>
<evidence type="ECO:0000313" key="2">
    <source>
        <dbReference type="Proteomes" id="UP001500340"/>
    </source>
</evidence>
<evidence type="ECO:0008006" key="3">
    <source>
        <dbReference type="Google" id="ProtNLM"/>
    </source>
</evidence>
<protein>
    <recommendedName>
        <fullName evidence="3">CopG family transcriptional regulator</fullName>
    </recommendedName>
</protein>
<dbReference type="RefSeq" id="WP_343862176.1">
    <property type="nucleotide sequence ID" value="NZ_BAAACX010000011.1"/>
</dbReference>
<comment type="caution">
    <text evidence="1">The sequence shown here is derived from an EMBL/GenBank/DDBJ whole genome shotgun (WGS) entry which is preliminary data.</text>
</comment>
<reference evidence="2" key="1">
    <citation type="journal article" date="2019" name="Int. J. Syst. Evol. Microbiol.">
        <title>The Global Catalogue of Microorganisms (GCM) 10K type strain sequencing project: providing services to taxonomists for standard genome sequencing and annotation.</title>
        <authorList>
            <consortium name="The Broad Institute Genomics Platform"/>
            <consortium name="The Broad Institute Genome Sequencing Center for Infectious Disease"/>
            <person name="Wu L."/>
            <person name="Ma J."/>
        </authorList>
    </citation>
    <scope>NUCLEOTIDE SEQUENCE [LARGE SCALE GENOMIC DNA]</scope>
    <source>
        <strain evidence="2">JCM 12774</strain>
    </source>
</reference>
<accession>A0ABP3IAP3</accession>
<keyword evidence="2" id="KW-1185">Reference proteome</keyword>
<dbReference type="Proteomes" id="UP001500340">
    <property type="component" value="Unassembled WGS sequence"/>
</dbReference>
<name>A0ABP3IAP3_9BACL</name>
<sequence>MKDSNFSKVIESMVSKPTTPDSILNKTVRFSISLTNLQNRRLEILVNKLKVSKQEFIQGVIEAAMKDVEESLRLVDGGFENQLGQRVSEYRGDYVSEIIESLGISEEEWWELLEDNR</sequence>